<dbReference type="GO" id="GO:0030060">
    <property type="term" value="F:L-malate dehydrogenase (NAD+) activity"/>
    <property type="evidence" value="ECO:0007669"/>
    <property type="project" value="UniProtKB-UniRule"/>
</dbReference>
<dbReference type="RefSeq" id="WP_068136148.1">
    <property type="nucleotide sequence ID" value="NZ_AP014924.1"/>
</dbReference>
<dbReference type="SUPFAM" id="SSF51735">
    <property type="entry name" value="NAD(P)-binding Rossmann-fold domains"/>
    <property type="match status" value="1"/>
</dbReference>
<dbReference type="InterPro" id="IPR022383">
    <property type="entry name" value="Lactate/malate_DH_C"/>
</dbReference>
<comment type="catalytic activity">
    <reaction evidence="5">
        <text>(S)-lactate + NAD(+) = pyruvate + NADH + H(+)</text>
        <dbReference type="Rhea" id="RHEA:23444"/>
        <dbReference type="ChEBI" id="CHEBI:15361"/>
        <dbReference type="ChEBI" id="CHEBI:15378"/>
        <dbReference type="ChEBI" id="CHEBI:16651"/>
        <dbReference type="ChEBI" id="CHEBI:57540"/>
        <dbReference type="ChEBI" id="CHEBI:57945"/>
        <dbReference type="EC" id="1.1.1.27"/>
    </reaction>
</comment>
<name>A0A0K2SKL0_LIMPI</name>
<dbReference type="Gene3D" id="3.90.110.10">
    <property type="entry name" value="Lactate dehydrogenase/glycoside hydrolase, family 4, C-terminal"/>
    <property type="match status" value="1"/>
</dbReference>
<dbReference type="SUPFAM" id="SSF56327">
    <property type="entry name" value="LDH C-terminal domain-like"/>
    <property type="match status" value="1"/>
</dbReference>
<gene>
    <name evidence="6" type="primary">mdh</name>
    <name evidence="12" type="ORF">LIP_1537</name>
</gene>
<dbReference type="PANTHER" id="PTHR43128">
    <property type="entry name" value="L-2-HYDROXYCARBOXYLATE DEHYDROGENASE (NAD(P)(+))"/>
    <property type="match status" value="1"/>
</dbReference>
<dbReference type="FunFam" id="3.40.50.720:FF:000018">
    <property type="entry name" value="Malate dehydrogenase"/>
    <property type="match status" value="1"/>
</dbReference>
<protein>
    <recommendedName>
        <fullName evidence="6">Malate dehydrogenase</fullName>
        <ecNumber evidence="6">1.1.1.37</ecNumber>
    </recommendedName>
</protein>
<reference evidence="13" key="1">
    <citation type="submission" date="2015-07" db="EMBL/GenBank/DDBJ databases">
        <title>Complete genome sequence and phylogenetic analysis of Limnochorda pilosa.</title>
        <authorList>
            <person name="Watanabe M."/>
            <person name="Kojima H."/>
            <person name="Fukui M."/>
        </authorList>
    </citation>
    <scope>NUCLEOTIDE SEQUENCE [LARGE SCALE GENOMIC DNA]</scope>
    <source>
        <strain evidence="13">HC45</strain>
    </source>
</reference>
<dbReference type="NCBIfam" id="NF004863">
    <property type="entry name" value="PRK06223.1"/>
    <property type="match status" value="1"/>
</dbReference>
<feature type="binding site" evidence="6 9">
    <location>
        <position position="96"/>
    </location>
    <ligand>
        <name>NAD(+)</name>
        <dbReference type="ChEBI" id="CHEBI:57540"/>
    </ligand>
</feature>
<dbReference type="Proteomes" id="UP000065807">
    <property type="component" value="Chromosome"/>
</dbReference>
<feature type="binding site" evidence="6 8">
    <location>
        <position position="152"/>
    </location>
    <ligand>
        <name>substrate</name>
    </ligand>
</feature>
<dbReference type="InterPro" id="IPR001236">
    <property type="entry name" value="Lactate/malate_DH_N"/>
</dbReference>
<evidence type="ECO:0000256" key="4">
    <source>
        <dbReference type="ARBA" id="ARBA00023027"/>
    </source>
</evidence>
<dbReference type="Pfam" id="PF00056">
    <property type="entry name" value="Ldh_1_N"/>
    <property type="match status" value="1"/>
</dbReference>
<evidence type="ECO:0000256" key="1">
    <source>
        <dbReference type="ARBA" id="ARBA00006054"/>
    </source>
</evidence>
<sequence length="309" mass="33068">MARSKVTVVGAGNVGATAAHWIAARELGDVVLVDVLEGIPQGKALDLQESAPVAGFDVRVAGTNSYQETRDSDVVVITAGIARKPGMSRDDLLQTNFGIVKSVTEEVTKASPNAFLIVVSNPVDVMTYAAYRVSGWPKNRVMGMAGVLDSTRFRTFIAQELGVSMKDVSAFVLGGHGDAMVPLVRYSYAGGIPIEKLLPRETIDRIVERTRKGGGEIVNLLKSGSAYYAPGASVADMVEAILRDQRRILPAIAYLEGEYGQRDVFVGVPVILGGNGIEKVVEIELTPEEQDAFQSSVDAVREPMAKLAF</sequence>
<evidence type="ECO:0000259" key="10">
    <source>
        <dbReference type="Pfam" id="PF00056"/>
    </source>
</evidence>
<dbReference type="PIRSF" id="PIRSF000102">
    <property type="entry name" value="Lac_mal_DH"/>
    <property type="match status" value="1"/>
</dbReference>
<proteinExistence type="inferred from homology"/>
<dbReference type="InterPro" id="IPR001557">
    <property type="entry name" value="L-lactate/malate_DH"/>
</dbReference>
<dbReference type="GO" id="GO:0006089">
    <property type="term" value="P:lactate metabolic process"/>
    <property type="evidence" value="ECO:0007669"/>
    <property type="project" value="TreeGrafter"/>
</dbReference>
<dbReference type="NCBIfam" id="TIGR01763">
    <property type="entry name" value="MalateDH_bact"/>
    <property type="match status" value="1"/>
</dbReference>
<feature type="domain" description="Lactate/malate dehydrogenase N-terminal" evidence="10">
    <location>
        <begin position="5"/>
        <end position="143"/>
    </location>
</feature>
<feature type="binding site" evidence="6 8">
    <location>
        <position position="121"/>
    </location>
    <ligand>
        <name>substrate</name>
    </ligand>
</feature>
<dbReference type="STRING" id="1555112.LIP_1537"/>
<dbReference type="PRINTS" id="PR00086">
    <property type="entry name" value="LLDHDRGNASE"/>
</dbReference>
<dbReference type="KEGG" id="lpil:LIP_1537"/>
<evidence type="ECO:0000313" key="13">
    <source>
        <dbReference type="Proteomes" id="UP000065807"/>
    </source>
</evidence>
<comment type="similarity">
    <text evidence="1">Belongs to the LDH/MDH superfamily. LDH family.</text>
</comment>
<dbReference type="Pfam" id="PF02866">
    <property type="entry name" value="Ldh_1_C"/>
    <property type="match status" value="1"/>
</dbReference>
<reference evidence="13" key="2">
    <citation type="journal article" date="2016" name="Int. J. Syst. Evol. Microbiol.">
        <title>Complete genome sequence and cell structure of Limnochorda pilosa, a Gram-negative spore-former within the phylum Firmicutes.</title>
        <authorList>
            <person name="Watanabe M."/>
            <person name="Kojima H."/>
            <person name="Fukui M."/>
        </authorList>
    </citation>
    <scope>NUCLEOTIDE SEQUENCE [LARGE SCALE GENOMIC DNA]</scope>
    <source>
        <strain evidence="13">HC45</strain>
    </source>
</reference>
<dbReference type="InterPro" id="IPR036291">
    <property type="entry name" value="NAD(P)-bd_dom_sf"/>
</dbReference>
<comment type="catalytic activity">
    <reaction evidence="6">
        <text>(S)-malate + NAD(+) = oxaloacetate + NADH + H(+)</text>
        <dbReference type="Rhea" id="RHEA:21432"/>
        <dbReference type="ChEBI" id="CHEBI:15378"/>
        <dbReference type="ChEBI" id="CHEBI:15589"/>
        <dbReference type="ChEBI" id="CHEBI:16452"/>
        <dbReference type="ChEBI" id="CHEBI:57540"/>
        <dbReference type="ChEBI" id="CHEBI:57945"/>
        <dbReference type="EC" id="1.1.1.37"/>
    </reaction>
</comment>
<feature type="binding site" evidence="6 9">
    <location>
        <begin position="119"/>
        <end position="121"/>
    </location>
    <ligand>
        <name>NAD(+)</name>
        <dbReference type="ChEBI" id="CHEBI:57540"/>
    </ligand>
</feature>
<evidence type="ECO:0000256" key="2">
    <source>
        <dbReference type="ARBA" id="ARBA00022532"/>
    </source>
</evidence>
<feature type="binding site" evidence="6 9">
    <location>
        <begin position="10"/>
        <end position="15"/>
    </location>
    <ligand>
        <name>NAD(+)</name>
        <dbReference type="ChEBI" id="CHEBI:57540"/>
    </ligand>
</feature>
<evidence type="ECO:0000259" key="11">
    <source>
        <dbReference type="Pfam" id="PF02866"/>
    </source>
</evidence>
<feature type="binding site" evidence="6 9">
    <location>
        <position position="34"/>
    </location>
    <ligand>
        <name>NAD(+)</name>
        <dbReference type="ChEBI" id="CHEBI:57540"/>
    </ligand>
</feature>
<evidence type="ECO:0000256" key="7">
    <source>
        <dbReference type="PIRSR" id="PIRSR000102-1"/>
    </source>
</evidence>
<dbReference type="Gene3D" id="3.40.50.720">
    <property type="entry name" value="NAD(P)-binding Rossmann-like Domain"/>
    <property type="match status" value="1"/>
</dbReference>
<comment type="similarity">
    <text evidence="6">Belongs to the LDH/MDH superfamily. MDH type 3 family.</text>
</comment>
<dbReference type="InterPro" id="IPR011275">
    <property type="entry name" value="Malate_DH_type3"/>
</dbReference>
<dbReference type="FunFam" id="3.90.110.10:FF:000004">
    <property type="entry name" value="Malate dehydrogenase"/>
    <property type="match status" value="1"/>
</dbReference>
<keyword evidence="3 6" id="KW-0560">Oxidoreductase</keyword>
<dbReference type="PANTHER" id="PTHR43128:SF16">
    <property type="entry name" value="L-LACTATE DEHYDROGENASE"/>
    <property type="match status" value="1"/>
</dbReference>
<dbReference type="AlphaFoldDB" id="A0A0K2SKL0"/>
<feature type="binding site" evidence="6 8">
    <location>
        <position position="83"/>
    </location>
    <ligand>
        <name>substrate</name>
    </ligand>
</feature>
<keyword evidence="13" id="KW-1185">Reference proteome</keyword>
<dbReference type="GO" id="GO:0006099">
    <property type="term" value="P:tricarboxylic acid cycle"/>
    <property type="evidence" value="ECO:0007669"/>
    <property type="project" value="UniProtKB-UniRule"/>
</dbReference>
<feature type="active site" description="Proton acceptor" evidence="6 7">
    <location>
        <position position="176"/>
    </location>
</feature>
<dbReference type="CDD" id="cd01339">
    <property type="entry name" value="LDH-like_MDH"/>
    <property type="match status" value="1"/>
</dbReference>
<dbReference type="EMBL" id="AP014924">
    <property type="protein sequence ID" value="BAS27384.1"/>
    <property type="molecule type" value="Genomic_DNA"/>
</dbReference>
<organism evidence="12 13">
    <name type="scientific">Limnochorda pilosa</name>
    <dbReference type="NCBI Taxonomy" id="1555112"/>
    <lineage>
        <taxon>Bacteria</taxon>
        <taxon>Bacillati</taxon>
        <taxon>Bacillota</taxon>
        <taxon>Limnochordia</taxon>
        <taxon>Limnochordales</taxon>
        <taxon>Limnochordaceae</taxon>
        <taxon>Limnochorda</taxon>
    </lineage>
</organism>
<keyword evidence="2 6" id="KW-0816">Tricarboxylic acid cycle</keyword>
<dbReference type="HAMAP" id="MF_00487">
    <property type="entry name" value="Malate_dehydrog_3"/>
    <property type="match status" value="1"/>
</dbReference>
<dbReference type="OrthoDB" id="9802969at2"/>
<dbReference type="EC" id="1.1.1.37" evidence="6"/>
<keyword evidence="4 6" id="KW-0520">NAD</keyword>
<evidence type="ECO:0000256" key="3">
    <source>
        <dbReference type="ARBA" id="ARBA00023002"/>
    </source>
</evidence>
<dbReference type="GO" id="GO:0004459">
    <property type="term" value="F:L-lactate dehydrogenase (NAD+) activity"/>
    <property type="evidence" value="ECO:0007669"/>
    <property type="project" value="UniProtKB-EC"/>
</dbReference>
<evidence type="ECO:0000256" key="5">
    <source>
        <dbReference type="ARBA" id="ARBA00049258"/>
    </source>
</evidence>
<evidence type="ECO:0000256" key="9">
    <source>
        <dbReference type="PIRSR" id="PIRSR000102-3"/>
    </source>
</evidence>
<evidence type="ECO:0000256" key="8">
    <source>
        <dbReference type="PIRSR" id="PIRSR000102-2"/>
    </source>
</evidence>
<accession>A0A0K2SKL0</accession>
<evidence type="ECO:0000256" key="6">
    <source>
        <dbReference type="HAMAP-Rule" id="MF_00487"/>
    </source>
</evidence>
<dbReference type="InterPro" id="IPR015955">
    <property type="entry name" value="Lactate_DH/Glyco_Ohase_4_C"/>
</dbReference>
<feature type="domain" description="Lactate/malate dehydrogenase C-terminal" evidence="11">
    <location>
        <begin position="148"/>
        <end position="305"/>
    </location>
</feature>
<evidence type="ECO:0000313" key="12">
    <source>
        <dbReference type="EMBL" id="BAS27384.1"/>
    </source>
</evidence>
<dbReference type="PATRIC" id="fig|1555112.3.peg.1569"/>
<comment type="function">
    <text evidence="6">Catalyzes the reversible oxidation of malate to oxaloacetate.</text>
</comment>
<feature type="binding site" evidence="6 8">
    <location>
        <position position="89"/>
    </location>
    <ligand>
        <name>substrate</name>
    </ligand>
</feature>